<dbReference type="RefSeq" id="WP_070706130.1">
    <property type="nucleotide sequence ID" value="NZ_JBHLVH010000005.1"/>
</dbReference>
<comment type="caution">
    <text evidence="2">The sequence shown here is derived from an EMBL/GenBank/DDBJ whole genome shotgun (WGS) entry which is preliminary data.</text>
</comment>
<evidence type="ECO:0000256" key="1">
    <source>
        <dbReference type="SAM" id="Phobius"/>
    </source>
</evidence>
<dbReference type="AlphaFoldDB" id="A0A2I1P806"/>
<dbReference type="Pfam" id="PF13160">
    <property type="entry name" value="DUF3995"/>
    <property type="match status" value="1"/>
</dbReference>
<evidence type="ECO:0000313" key="2">
    <source>
        <dbReference type="EMBL" id="PKZ40768.1"/>
    </source>
</evidence>
<keyword evidence="3" id="KW-1185">Reference proteome</keyword>
<accession>A0A2I1P806</accession>
<feature type="transmembrane region" description="Helical" evidence="1">
    <location>
        <begin position="12"/>
        <end position="33"/>
    </location>
</feature>
<sequence length="151" mass="15571">MSDGRVWFTTAMLAGLVHAAASLFWTLGGTWLLDTVGDFAVEMQEEGAASTRALLGAVTLAKAAGAVVPWWGHRSQPAPRWIRVASWAGAGVLLLWGGAGMLGAWAGLAGGGTLQDPALAGHALLWDPLFVLWGAALAAGLRATRPGDLDT</sequence>
<dbReference type="EMBL" id="PKIZ01000033">
    <property type="protein sequence ID" value="PKZ40768.1"/>
    <property type="molecule type" value="Genomic_DNA"/>
</dbReference>
<reference evidence="2 3" key="1">
    <citation type="submission" date="2017-12" db="EMBL/GenBank/DDBJ databases">
        <title>Phylogenetic diversity of female urinary microbiome.</title>
        <authorList>
            <person name="Thomas-White K."/>
            <person name="Wolfe A.J."/>
        </authorList>
    </citation>
    <scope>NUCLEOTIDE SEQUENCE [LARGE SCALE GENOMIC DNA]</scope>
    <source>
        <strain evidence="2 3">UMB1298</strain>
    </source>
</reference>
<dbReference type="OrthoDB" id="3732080at2"/>
<keyword evidence="1" id="KW-1133">Transmembrane helix</keyword>
<keyword evidence="1" id="KW-0472">Membrane</keyword>
<dbReference type="InterPro" id="IPR025058">
    <property type="entry name" value="DUF3995"/>
</dbReference>
<name>A0A2I1P806_9MICO</name>
<feature type="transmembrane region" description="Helical" evidence="1">
    <location>
        <begin position="53"/>
        <end position="72"/>
    </location>
</feature>
<keyword evidence="1" id="KW-0812">Transmembrane</keyword>
<feature type="transmembrane region" description="Helical" evidence="1">
    <location>
        <begin position="119"/>
        <end position="141"/>
    </location>
</feature>
<organism evidence="2 3">
    <name type="scientific">Kytococcus schroeteri</name>
    <dbReference type="NCBI Taxonomy" id="138300"/>
    <lineage>
        <taxon>Bacteria</taxon>
        <taxon>Bacillati</taxon>
        <taxon>Actinomycetota</taxon>
        <taxon>Actinomycetes</taxon>
        <taxon>Micrococcales</taxon>
        <taxon>Kytococcaceae</taxon>
        <taxon>Kytococcus</taxon>
    </lineage>
</organism>
<gene>
    <name evidence="2" type="ORF">CYJ76_11315</name>
</gene>
<evidence type="ECO:0000313" key="3">
    <source>
        <dbReference type="Proteomes" id="UP000234206"/>
    </source>
</evidence>
<feature type="transmembrane region" description="Helical" evidence="1">
    <location>
        <begin position="84"/>
        <end position="107"/>
    </location>
</feature>
<dbReference type="Proteomes" id="UP000234206">
    <property type="component" value="Unassembled WGS sequence"/>
</dbReference>
<protein>
    <submittedName>
        <fullName evidence="2">DUF3995 domain-containing protein</fullName>
    </submittedName>
</protein>
<proteinExistence type="predicted"/>